<dbReference type="AlphaFoldDB" id="Q6MEI1"/>
<evidence type="ECO:0000313" key="1">
    <source>
        <dbReference type="EMBL" id="CAF23018.1"/>
    </source>
</evidence>
<protein>
    <submittedName>
        <fullName evidence="1">Uncharacterized protein</fullName>
    </submittedName>
</protein>
<dbReference type="RefSeq" id="WP_011174844.1">
    <property type="nucleotide sequence ID" value="NC_005861.2"/>
</dbReference>
<proteinExistence type="predicted"/>
<reference evidence="1 2" key="1">
    <citation type="journal article" date="2004" name="Science">
        <title>Illuminating the evolutionary history of chlamydiae.</title>
        <authorList>
            <person name="Horn M."/>
            <person name="Collingro A."/>
            <person name="Schmitz-Esser S."/>
            <person name="Beier C.L."/>
            <person name="Purkhold U."/>
            <person name="Fartmann B."/>
            <person name="Brandt P."/>
            <person name="Nyakatura G.J."/>
            <person name="Droege M."/>
            <person name="Frishman D."/>
            <person name="Rattei T."/>
            <person name="Mewes H."/>
            <person name="Wagner M."/>
        </authorList>
    </citation>
    <scope>NUCLEOTIDE SEQUENCE [LARGE SCALE GENOMIC DNA]</scope>
    <source>
        <strain evidence="1 2">UWE25</strain>
    </source>
</reference>
<dbReference type="Proteomes" id="UP000000529">
    <property type="component" value="Chromosome"/>
</dbReference>
<dbReference type="HOGENOM" id="CLU_1097737_0_0_0"/>
<organism evidence="1 2">
    <name type="scientific">Protochlamydia amoebophila (strain UWE25)</name>
    <dbReference type="NCBI Taxonomy" id="264201"/>
    <lineage>
        <taxon>Bacteria</taxon>
        <taxon>Pseudomonadati</taxon>
        <taxon>Chlamydiota</taxon>
        <taxon>Chlamydiia</taxon>
        <taxon>Parachlamydiales</taxon>
        <taxon>Parachlamydiaceae</taxon>
        <taxon>Candidatus Protochlamydia</taxon>
    </lineage>
</organism>
<keyword evidence="2" id="KW-1185">Reference proteome</keyword>
<name>Q6MEI1_PARUW</name>
<evidence type="ECO:0000313" key="2">
    <source>
        <dbReference type="Proteomes" id="UP000000529"/>
    </source>
</evidence>
<dbReference type="KEGG" id="pcu:PC_RS01420"/>
<accession>Q6MEI1</accession>
<dbReference type="EMBL" id="BX908798">
    <property type="protein sequence ID" value="CAF23018.1"/>
    <property type="molecule type" value="Genomic_DNA"/>
</dbReference>
<sequence length="267" mass="31215">MTINLCIDFCNSYIELCKDVQIDESGFPSSPPSTVDAAAQKFFNKIGSPPSSFCKMKFLADISTQLPIYLSFGLYKFYFYQCKEISYLKDVNALSIQLDKTKQIADKAIKEYQECIKLVETGVYRELLNFFPAFMLDCFYGKEFVNLTTIIEADLLPSPKEYANYFLNQLPKTKLENFRLVSEKERNIGLTYDSWTIIDSEQKSEITIPAEIFAKVHYRAMKDIPDLFRQYADTPFYQNLVDNHFKTWEILKIHRKRVEAYEQHQSI</sequence>
<gene>
    <name evidence="1" type="ORF">PC_RS01420</name>
</gene>